<dbReference type="EMBL" id="PDVP01000013">
    <property type="protein sequence ID" value="PHP65695.1"/>
    <property type="molecule type" value="Genomic_DNA"/>
</dbReference>
<dbReference type="PROSITE" id="PS50110">
    <property type="entry name" value="RESPONSE_REGULATORY"/>
    <property type="match status" value="1"/>
</dbReference>
<comment type="caution">
    <text evidence="11">The sequence shown here is derived from an EMBL/GenBank/DDBJ whole genome shotgun (WGS) entry which is preliminary data.</text>
</comment>
<keyword evidence="1 5" id="KW-0963">Cytoplasm</keyword>
<evidence type="ECO:0000259" key="9">
    <source>
        <dbReference type="PROSITE" id="PS50110"/>
    </source>
</evidence>
<dbReference type="PROSITE" id="PS50122">
    <property type="entry name" value="CHEB"/>
    <property type="match status" value="1"/>
</dbReference>
<evidence type="ECO:0000256" key="7">
    <source>
        <dbReference type="PROSITE-ProRule" id="PRU00169"/>
    </source>
</evidence>
<dbReference type="SUPFAM" id="SSF52172">
    <property type="entry name" value="CheY-like"/>
    <property type="match status" value="1"/>
</dbReference>
<evidence type="ECO:0000259" key="10">
    <source>
        <dbReference type="PROSITE" id="PS50122"/>
    </source>
</evidence>
<dbReference type="GO" id="GO:0006935">
    <property type="term" value="P:chemotaxis"/>
    <property type="evidence" value="ECO:0007669"/>
    <property type="project" value="UniProtKB-UniRule"/>
</dbReference>
<evidence type="ECO:0000313" key="12">
    <source>
        <dbReference type="Proteomes" id="UP000221168"/>
    </source>
</evidence>
<proteinExistence type="inferred from homology"/>
<dbReference type="HAMAP" id="MF_00099">
    <property type="entry name" value="CheB_chemtxs"/>
    <property type="match status" value="1"/>
</dbReference>
<feature type="active site" evidence="5 6">
    <location>
        <position position="168"/>
    </location>
</feature>
<dbReference type="EC" id="3.1.1.61" evidence="5"/>
<feature type="active site" evidence="5 6">
    <location>
        <position position="194"/>
    </location>
</feature>
<dbReference type="InterPro" id="IPR000673">
    <property type="entry name" value="Sig_transdc_resp-reg_Me-estase"/>
</dbReference>
<dbReference type="Proteomes" id="UP000221168">
    <property type="component" value="Unassembled WGS sequence"/>
</dbReference>
<sequence>MTRVLIVDDSAMMRHLLTAILDADPAIEVIGTAGDPYEARALIKELNPDVITLDLEMPNMNGIDFLHKIMQLRPMPVVVISSHVEQSAAVAREVMEAGAYACLPKPKLDDESSLLAMRRVVRQAELVLPGRGAADGALAPRTESRRMPETQPLRTSAGQPDMIAIGASTGGIEAISEILSTFSANCPPTVIVQHLPAGFSRNLAERLNRLVQPTVKEAADGEALAPGTVYIAPGGERHLVVAGASPKCKLLAGDAVTGHRPSIDVLFGSLAQMKGISVSAALLTGMGADGARGLLQILRNGGRTISQDEATSLIYGMPRAAAELGAASEILPINRIADALLATRKNTENEGMGQ</sequence>
<protein>
    <recommendedName>
        <fullName evidence="5">Protein-glutamate methylesterase/protein-glutamine glutaminase</fullName>
        <ecNumber evidence="5">3.1.1.61</ecNumber>
        <ecNumber evidence="5">3.5.1.44</ecNumber>
    </recommendedName>
</protein>
<dbReference type="AlphaFoldDB" id="A0A2G1QJJ1"/>
<keyword evidence="2 5" id="KW-0145">Chemotaxis</keyword>
<feature type="region of interest" description="Disordered" evidence="8">
    <location>
        <begin position="132"/>
        <end position="156"/>
    </location>
</feature>
<dbReference type="Gene3D" id="3.40.50.2300">
    <property type="match status" value="1"/>
</dbReference>
<organism evidence="11 12">
    <name type="scientific">Zhengella mangrovi</name>
    <dbReference type="NCBI Taxonomy" id="1982044"/>
    <lineage>
        <taxon>Bacteria</taxon>
        <taxon>Pseudomonadati</taxon>
        <taxon>Pseudomonadota</taxon>
        <taxon>Alphaproteobacteria</taxon>
        <taxon>Hyphomicrobiales</taxon>
        <taxon>Notoacmeibacteraceae</taxon>
        <taxon>Zhengella</taxon>
    </lineage>
</organism>
<dbReference type="InterPro" id="IPR008248">
    <property type="entry name" value="CheB-like"/>
</dbReference>
<feature type="modified residue" description="4-aspartylphosphate" evidence="5 7">
    <location>
        <position position="54"/>
    </location>
</feature>
<dbReference type="PIRSF" id="PIRSF000876">
    <property type="entry name" value="RR_chemtxs_CheB"/>
    <property type="match status" value="1"/>
</dbReference>
<dbReference type="InterPro" id="IPR035909">
    <property type="entry name" value="CheB_C"/>
</dbReference>
<comment type="catalytic activity">
    <reaction evidence="4 5">
        <text>[protein]-L-glutamate 5-O-methyl ester + H2O = L-glutamyl-[protein] + methanol + H(+)</text>
        <dbReference type="Rhea" id="RHEA:23236"/>
        <dbReference type="Rhea" id="RHEA-COMP:10208"/>
        <dbReference type="Rhea" id="RHEA-COMP:10311"/>
        <dbReference type="ChEBI" id="CHEBI:15377"/>
        <dbReference type="ChEBI" id="CHEBI:15378"/>
        <dbReference type="ChEBI" id="CHEBI:17790"/>
        <dbReference type="ChEBI" id="CHEBI:29973"/>
        <dbReference type="ChEBI" id="CHEBI:82795"/>
        <dbReference type="EC" id="3.1.1.61"/>
    </reaction>
</comment>
<evidence type="ECO:0000256" key="1">
    <source>
        <dbReference type="ARBA" id="ARBA00022490"/>
    </source>
</evidence>
<dbReference type="Pfam" id="PF01339">
    <property type="entry name" value="CheB_methylest"/>
    <property type="match status" value="1"/>
</dbReference>
<accession>A0A2G1QJJ1</accession>
<evidence type="ECO:0000256" key="2">
    <source>
        <dbReference type="ARBA" id="ARBA00022500"/>
    </source>
</evidence>
<dbReference type="GO" id="GO:0000156">
    <property type="term" value="F:phosphorelay response regulator activity"/>
    <property type="evidence" value="ECO:0007669"/>
    <property type="project" value="InterPro"/>
</dbReference>
<dbReference type="GO" id="GO:0050568">
    <property type="term" value="F:protein-glutamine glutaminase activity"/>
    <property type="evidence" value="ECO:0007669"/>
    <property type="project" value="UniProtKB-UniRule"/>
</dbReference>
<name>A0A2G1QJJ1_9HYPH</name>
<dbReference type="SUPFAM" id="SSF52738">
    <property type="entry name" value="Methylesterase CheB, C-terminal domain"/>
    <property type="match status" value="1"/>
</dbReference>
<feature type="domain" description="CheB-type methylesterase" evidence="10">
    <location>
        <begin position="152"/>
        <end position="347"/>
    </location>
</feature>
<dbReference type="NCBIfam" id="NF001965">
    <property type="entry name" value="PRK00742.1"/>
    <property type="match status" value="1"/>
</dbReference>
<feature type="active site" evidence="5 6">
    <location>
        <position position="289"/>
    </location>
</feature>
<dbReference type="Pfam" id="PF00072">
    <property type="entry name" value="Response_reg"/>
    <property type="match status" value="1"/>
</dbReference>
<dbReference type="OrthoDB" id="9793421at2"/>
<keyword evidence="3 5" id="KW-0378">Hydrolase</keyword>
<dbReference type="CDD" id="cd16432">
    <property type="entry name" value="CheB_Rec"/>
    <property type="match status" value="1"/>
</dbReference>
<dbReference type="Gene3D" id="3.40.50.180">
    <property type="entry name" value="Methylesterase CheB, C-terminal domain"/>
    <property type="match status" value="1"/>
</dbReference>
<comment type="function">
    <text evidence="5">Involved in chemotaxis. Part of a chemotaxis signal transduction system that modulates chemotaxis in response to various stimuli. Catalyzes the demethylation of specific methylglutamate residues introduced into the chemoreceptors (methyl-accepting chemotaxis proteins or MCP) by CheR. Also mediates the irreversible deamidation of specific glutamine residues to glutamic acid.</text>
</comment>
<evidence type="ECO:0000256" key="6">
    <source>
        <dbReference type="PROSITE-ProRule" id="PRU00050"/>
    </source>
</evidence>
<keyword evidence="5 7" id="KW-0597">Phosphoprotein</keyword>
<keyword evidence="12" id="KW-1185">Reference proteome</keyword>
<dbReference type="InterPro" id="IPR011006">
    <property type="entry name" value="CheY-like_superfamily"/>
</dbReference>
<dbReference type="SMART" id="SM00448">
    <property type="entry name" value="REC"/>
    <property type="match status" value="1"/>
</dbReference>
<comment type="subcellular location">
    <subcellularLocation>
        <location evidence="5">Cytoplasm</location>
    </subcellularLocation>
</comment>
<dbReference type="RefSeq" id="WP_099307722.1">
    <property type="nucleotide sequence ID" value="NZ_PDVP01000013.1"/>
</dbReference>
<reference evidence="11 12" key="1">
    <citation type="submission" date="2017-10" db="EMBL/GenBank/DDBJ databases">
        <title>Sedimentibacterium mangrovi gen. nov., sp. nov., a novel member of family Phyllobacteriacea isolated from mangrove sediment.</title>
        <authorList>
            <person name="Liao H."/>
            <person name="Tian Y."/>
        </authorList>
    </citation>
    <scope>NUCLEOTIDE SEQUENCE [LARGE SCALE GENOMIC DNA]</scope>
    <source>
        <strain evidence="11 12">X9-2-2</strain>
    </source>
</reference>
<evidence type="ECO:0000256" key="5">
    <source>
        <dbReference type="HAMAP-Rule" id="MF_00099"/>
    </source>
</evidence>
<dbReference type="PANTHER" id="PTHR42872:SF6">
    <property type="entry name" value="PROTEIN-GLUTAMATE METHYLESTERASE_PROTEIN-GLUTAMINE GLUTAMINASE"/>
    <property type="match status" value="1"/>
</dbReference>
<evidence type="ECO:0000256" key="4">
    <source>
        <dbReference type="ARBA" id="ARBA00048267"/>
    </source>
</evidence>
<dbReference type="PANTHER" id="PTHR42872">
    <property type="entry name" value="PROTEIN-GLUTAMATE METHYLESTERASE/PROTEIN-GLUTAMINE GLUTAMINASE"/>
    <property type="match status" value="1"/>
</dbReference>
<dbReference type="CDD" id="cd17541">
    <property type="entry name" value="REC_CheB-like"/>
    <property type="match status" value="1"/>
</dbReference>
<dbReference type="EC" id="3.5.1.44" evidence="5"/>
<dbReference type="InterPro" id="IPR001789">
    <property type="entry name" value="Sig_transdc_resp-reg_receiver"/>
</dbReference>
<comment type="domain">
    <text evidence="5">Contains a C-terminal catalytic domain, and an N-terminal region which modulates catalytic activity.</text>
</comment>
<dbReference type="GO" id="GO:0005737">
    <property type="term" value="C:cytoplasm"/>
    <property type="evidence" value="ECO:0007669"/>
    <property type="project" value="UniProtKB-SubCell"/>
</dbReference>
<comment type="similarity">
    <text evidence="5">Belongs to the CheB family.</text>
</comment>
<feature type="domain" description="Response regulatory" evidence="9">
    <location>
        <begin position="3"/>
        <end position="120"/>
    </location>
</feature>
<dbReference type="GO" id="GO:0008984">
    <property type="term" value="F:protein-glutamate methylesterase activity"/>
    <property type="evidence" value="ECO:0007669"/>
    <property type="project" value="UniProtKB-UniRule"/>
</dbReference>
<evidence type="ECO:0000313" key="11">
    <source>
        <dbReference type="EMBL" id="PHP65695.1"/>
    </source>
</evidence>
<evidence type="ECO:0000256" key="8">
    <source>
        <dbReference type="SAM" id="MobiDB-lite"/>
    </source>
</evidence>
<comment type="PTM">
    <text evidence="5">Phosphorylated by CheA. Phosphorylation of the N-terminal regulatory domain activates the methylesterase activity.</text>
</comment>
<evidence type="ECO:0000256" key="3">
    <source>
        <dbReference type="ARBA" id="ARBA00022801"/>
    </source>
</evidence>
<gene>
    <name evidence="5" type="primary">cheB</name>
    <name evidence="11" type="ORF">CSC94_17760</name>
</gene>
<comment type="catalytic activity">
    <reaction evidence="5">
        <text>L-glutaminyl-[protein] + H2O = L-glutamyl-[protein] + NH4(+)</text>
        <dbReference type="Rhea" id="RHEA:16441"/>
        <dbReference type="Rhea" id="RHEA-COMP:10207"/>
        <dbReference type="Rhea" id="RHEA-COMP:10208"/>
        <dbReference type="ChEBI" id="CHEBI:15377"/>
        <dbReference type="ChEBI" id="CHEBI:28938"/>
        <dbReference type="ChEBI" id="CHEBI:29973"/>
        <dbReference type="ChEBI" id="CHEBI:30011"/>
        <dbReference type="EC" id="3.5.1.44"/>
    </reaction>
</comment>